<comment type="caution">
    <text evidence="2">The sequence shown here is derived from an EMBL/GenBank/DDBJ whole genome shotgun (WGS) entry which is preliminary data.</text>
</comment>
<dbReference type="EMBL" id="LLXJ01001693">
    <property type="protein sequence ID" value="PKC01125.1"/>
    <property type="molecule type" value="Genomic_DNA"/>
</dbReference>
<keyword evidence="1" id="KW-0175">Coiled coil</keyword>
<reference evidence="2 3" key="2">
    <citation type="submission" date="2017-09" db="EMBL/GenBank/DDBJ databases">
        <title>Extensive intraspecific genome diversity in a model arbuscular mycorrhizal fungus.</title>
        <authorList>
            <person name="Chen E.C."/>
            <person name="Morin E."/>
            <person name="Beaudet D."/>
            <person name="Noel J."/>
            <person name="Ndikumana S."/>
            <person name="Charron P."/>
            <person name="St-Onge C."/>
            <person name="Giorgi J."/>
            <person name="Grigoriev I.V."/>
            <person name="Roux C."/>
            <person name="Martin F.M."/>
            <person name="Corradi N."/>
        </authorList>
    </citation>
    <scope>NUCLEOTIDE SEQUENCE [LARGE SCALE GENOMIC DNA]</scope>
    <source>
        <strain evidence="2 3">A5</strain>
    </source>
</reference>
<dbReference type="Proteomes" id="UP000232722">
    <property type="component" value="Unassembled WGS sequence"/>
</dbReference>
<sequence>MTNIDNGDTQIIRMIDDKKMKMIMNKFKYCTEEIQIKHSNMVIEHVEEVKKLYGIFQKFVKNSLDFNKRLKNYSLDILFFTKCFNDSNYSGEDILILLNDLLAESKENHKLAKDLENKLFLDEGDGGIMKGLKNFLNRIFGDKRIMNELIKIQNSLRNFENVIASDERALVSYKGDTFYAVYFFVISNLAKFTKMKVCEEAVREAEKWIEEKKKEIKSQLNNKRSELNMINLFDDNLKAIISGIGSIKTFWGIQIENIEYITKNLEKFGEGQSIQRRRIVHILEQKWKNVERECQIYNKAMNDVLNNDRIKV</sequence>
<dbReference type="VEuPathDB" id="FungiDB:RhiirFUN_004120"/>
<protein>
    <submittedName>
        <fullName evidence="2">Uncharacterized protein</fullName>
    </submittedName>
</protein>
<dbReference type="VEuPathDB" id="FungiDB:RhiirA1_443665"/>
<dbReference type="VEuPathDB" id="FungiDB:FUN_024597"/>
<feature type="coiled-coil region" evidence="1">
    <location>
        <begin position="195"/>
        <end position="222"/>
    </location>
</feature>
<evidence type="ECO:0000313" key="3">
    <source>
        <dbReference type="Proteomes" id="UP000232722"/>
    </source>
</evidence>
<dbReference type="AlphaFoldDB" id="A0A2N0P2S0"/>
<organism evidence="2 3">
    <name type="scientific">Rhizophagus irregularis</name>
    <dbReference type="NCBI Taxonomy" id="588596"/>
    <lineage>
        <taxon>Eukaryota</taxon>
        <taxon>Fungi</taxon>
        <taxon>Fungi incertae sedis</taxon>
        <taxon>Mucoromycota</taxon>
        <taxon>Glomeromycotina</taxon>
        <taxon>Glomeromycetes</taxon>
        <taxon>Glomerales</taxon>
        <taxon>Glomeraceae</taxon>
        <taxon>Rhizophagus</taxon>
    </lineage>
</organism>
<name>A0A2N0P2S0_9GLOM</name>
<accession>A0A2N0P2S0</accession>
<proteinExistence type="predicted"/>
<evidence type="ECO:0000313" key="2">
    <source>
        <dbReference type="EMBL" id="PKC01125.1"/>
    </source>
</evidence>
<reference evidence="2 3" key="1">
    <citation type="submission" date="2016-04" db="EMBL/GenBank/DDBJ databases">
        <title>Genome analyses suggest a sexual origin of heterokaryosis in a supposedly ancient asexual fungus.</title>
        <authorList>
            <person name="Ropars J."/>
            <person name="Sedzielewska K."/>
            <person name="Noel J."/>
            <person name="Charron P."/>
            <person name="Farinelli L."/>
            <person name="Marton T."/>
            <person name="Kruger M."/>
            <person name="Pelin A."/>
            <person name="Brachmann A."/>
            <person name="Corradi N."/>
        </authorList>
    </citation>
    <scope>NUCLEOTIDE SEQUENCE [LARGE SCALE GENOMIC DNA]</scope>
    <source>
        <strain evidence="2 3">A5</strain>
    </source>
</reference>
<evidence type="ECO:0000256" key="1">
    <source>
        <dbReference type="SAM" id="Coils"/>
    </source>
</evidence>
<gene>
    <name evidence="2" type="ORF">RhiirA5_457197</name>
</gene>